<dbReference type="SUPFAM" id="SSF48403">
    <property type="entry name" value="Ankyrin repeat"/>
    <property type="match status" value="1"/>
</dbReference>
<evidence type="ECO:0000256" key="2">
    <source>
        <dbReference type="ARBA" id="ARBA00023186"/>
    </source>
</evidence>
<evidence type="ECO:0000256" key="3">
    <source>
        <dbReference type="ARBA" id="ARBA00037107"/>
    </source>
</evidence>
<dbReference type="PROSITE" id="PS50297">
    <property type="entry name" value="ANK_REP_REGION"/>
    <property type="match status" value="1"/>
</dbReference>
<evidence type="ECO:0000256" key="1">
    <source>
        <dbReference type="ARBA" id="ARBA00004586"/>
    </source>
</evidence>
<dbReference type="InterPro" id="IPR036770">
    <property type="entry name" value="Ankyrin_rpt-contain_sf"/>
</dbReference>
<keyword evidence="4" id="KW-0040">ANK repeat</keyword>
<protein>
    <submittedName>
        <fullName evidence="6">Uncharacterized protein</fullName>
    </submittedName>
</protein>
<proteinExistence type="predicted"/>
<evidence type="ECO:0000256" key="5">
    <source>
        <dbReference type="SAM" id="MobiDB-lite"/>
    </source>
</evidence>
<dbReference type="PROSITE" id="PS50088">
    <property type="entry name" value="ANK_REPEAT"/>
    <property type="match status" value="1"/>
</dbReference>
<evidence type="ECO:0000313" key="6">
    <source>
        <dbReference type="EMBL" id="ORX64290.1"/>
    </source>
</evidence>
<reference evidence="6 7" key="1">
    <citation type="submission" date="2016-08" db="EMBL/GenBank/DDBJ databases">
        <title>A Parts List for Fungal Cellulosomes Revealed by Comparative Genomics.</title>
        <authorList>
            <consortium name="DOE Joint Genome Institute"/>
            <person name="Haitjema C.H."/>
            <person name="Gilmore S.P."/>
            <person name="Henske J.K."/>
            <person name="Solomon K.V."/>
            <person name="De Groot R."/>
            <person name="Kuo A."/>
            <person name="Mondo S.J."/>
            <person name="Salamov A.A."/>
            <person name="Labutti K."/>
            <person name="Zhao Z."/>
            <person name="Chiniquy J."/>
            <person name="Barry K."/>
            <person name="Brewer H.M."/>
            <person name="Purvine S.O."/>
            <person name="Wright A.T."/>
            <person name="Boxma B."/>
            <person name="Van Alen T."/>
            <person name="Hackstein J.H."/>
            <person name="Baker S.E."/>
            <person name="Grigoriev I.V."/>
            <person name="O'Malley M.A."/>
        </authorList>
    </citation>
    <scope>NUCLEOTIDE SEQUENCE [LARGE SCALE GENOMIC DNA]</scope>
    <source>
        <strain evidence="6 7">S4</strain>
    </source>
</reference>
<dbReference type="InterPro" id="IPR002110">
    <property type="entry name" value="Ankyrin_rpt"/>
</dbReference>
<keyword evidence="7" id="KW-1185">Reference proteome</keyword>
<dbReference type="Gene3D" id="1.25.40.20">
    <property type="entry name" value="Ankyrin repeat-containing domain"/>
    <property type="match status" value="1"/>
</dbReference>
<accession>A0A1Y1VSM3</accession>
<evidence type="ECO:0000256" key="4">
    <source>
        <dbReference type="PROSITE-ProRule" id="PRU00023"/>
    </source>
</evidence>
<dbReference type="PANTHER" id="PTHR12447">
    <property type="entry name" value="ANKYRIN REPEAT DOMAIN-CONTAINING PROTEIN 13"/>
    <property type="match status" value="1"/>
</dbReference>
<dbReference type="AlphaFoldDB" id="A0A1Y1VSM3"/>
<dbReference type="GO" id="GO:0005789">
    <property type="term" value="C:endoplasmic reticulum membrane"/>
    <property type="evidence" value="ECO:0007669"/>
    <property type="project" value="UniProtKB-SubCell"/>
</dbReference>
<sequence>MANKESFPLHRCIFRNDVDSLNKNLKDEEIKKLINQKDNHGNTPIHLALMLDRRNCILSLLRNGCDVVSRNVFEWNPLEEATMLGDVDLIEKISKFKFRDYCLYFNKTGSDGTISKLDEWNKHLPYCYYKGQLKFKSKIPLLNKIGLKDVLQFYKNENSMRLDTGIVGFDLHGIPRIIHGSLSIIINRLDNGLSQIYMLDNKAKRYTELFPYIPQTVHDHFVKSRIDVKTLYKFFVDNSDLSIKKKTPSGFGFKSNKKRTIRINNKKYNTDLYKCKNISIVIRKRDNEQPIGDFISDIKTTVADIDKSRNKIHSSLTSELNNMIILDNKNIKGIDMDDIFKEENGDNDSESDSDSDDSDIENNDNDDKSVSSHGSSAEKLIEADNDFKKFIDENLYTLATVESEICDKVVQMIIKGQNEQGNAIEKSDIIYIDQILPTFYEAYLNSKRLSDDDQKKFEEIINTTVNSTKDKFGNKKKENNEYMQNFKKSENVSSMVHNLAENYYNSTSKKHNNTSNKFKNEEIKRVPISEEEYFDPSNTKSLHLGRKMEISEEKRRTKKALKFWLTKENSFPLNINDHLKPVIDFLCSLLYDQINGRLYDSNYDRSIYIKTIEYIFEQVEATKRFPLKFEVPVMASTALQFKLIDVNTDKKCVPDSKFKIPDNYIYDESVEFRFSR</sequence>
<dbReference type="EMBL" id="MCFG01000538">
    <property type="protein sequence ID" value="ORX64290.1"/>
    <property type="molecule type" value="Genomic_DNA"/>
</dbReference>
<feature type="region of interest" description="Disordered" evidence="5">
    <location>
        <begin position="340"/>
        <end position="376"/>
    </location>
</feature>
<dbReference type="OrthoDB" id="2148093at2759"/>
<comment type="function">
    <text evidence="3">Acts as a molecular chaperone for G protein-coupled receptors, regulating their biogenesis and exit from the ER.</text>
</comment>
<dbReference type="PANTHER" id="PTHR12447:SF25">
    <property type="entry name" value="ANKYRIN REPEAT DOMAIN-CONTAINING PROTEIN 13C"/>
    <property type="match status" value="1"/>
</dbReference>
<feature type="repeat" description="ANK" evidence="4">
    <location>
        <begin position="40"/>
        <end position="72"/>
    </location>
</feature>
<keyword evidence="2" id="KW-0143">Chaperone</keyword>
<comment type="caution">
    <text evidence="6">The sequence shown here is derived from an EMBL/GenBank/DDBJ whole genome shotgun (WGS) entry which is preliminary data.</text>
</comment>
<dbReference type="Proteomes" id="UP000193944">
    <property type="component" value="Unassembled WGS sequence"/>
</dbReference>
<comment type="subcellular location">
    <subcellularLocation>
        <location evidence="1">Endoplasmic reticulum membrane</location>
    </subcellularLocation>
</comment>
<dbReference type="InterPro" id="IPR021832">
    <property type="entry name" value="ANKRD13"/>
</dbReference>
<reference evidence="6 7" key="2">
    <citation type="submission" date="2016-08" db="EMBL/GenBank/DDBJ databases">
        <title>Pervasive Adenine N6-methylation of Active Genes in Fungi.</title>
        <authorList>
            <consortium name="DOE Joint Genome Institute"/>
            <person name="Mondo S.J."/>
            <person name="Dannebaum R.O."/>
            <person name="Kuo R.C."/>
            <person name="Labutti K."/>
            <person name="Haridas S."/>
            <person name="Kuo A."/>
            <person name="Salamov A."/>
            <person name="Ahrendt S.R."/>
            <person name="Lipzen A."/>
            <person name="Sullivan W."/>
            <person name="Andreopoulos W.B."/>
            <person name="Clum A."/>
            <person name="Lindquist E."/>
            <person name="Daum C."/>
            <person name="Ramamoorthy G.K."/>
            <person name="Gryganskyi A."/>
            <person name="Culley D."/>
            <person name="Magnuson J.K."/>
            <person name="James T.Y."/>
            <person name="O'Malley M.A."/>
            <person name="Stajich J.E."/>
            <person name="Spatafora J.W."/>
            <person name="Visel A."/>
            <person name="Grigoriev I.V."/>
        </authorList>
    </citation>
    <scope>NUCLEOTIDE SEQUENCE [LARGE SCALE GENOMIC DNA]</scope>
    <source>
        <strain evidence="6 7">S4</strain>
    </source>
</reference>
<gene>
    <name evidence="6" type="ORF">BCR32DRAFT_298129</name>
</gene>
<organism evidence="6 7">
    <name type="scientific">Anaeromyces robustus</name>
    <dbReference type="NCBI Taxonomy" id="1754192"/>
    <lineage>
        <taxon>Eukaryota</taxon>
        <taxon>Fungi</taxon>
        <taxon>Fungi incertae sedis</taxon>
        <taxon>Chytridiomycota</taxon>
        <taxon>Chytridiomycota incertae sedis</taxon>
        <taxon>Neocallimastigomycetes</taxon>
        <taxon>Neocallimastigales</taxon>
        <taxon>Neocallimastigaceae</taxon>
        <taxon>Anaeromyces</taxon>
    </lineage>
</organism>
<name>A0A1Y1VSM3_9FUNG</name>
<evidence type="ECO:0000313" key="7">
    <source>
        <dbReference type="Proteomes" id="UP000193944"/>
    </source>
</evidence>
<feature type="compositionally biased region" description="Acidic residues" evidence="5">
    <location>
        <begin position="345"/>
        <end position="364"/>
    </location>
</feature>